<dbReference type="Pfam" id="PF26060">
    <property type="entry name" value="TGFBR3_N"/>
    <property type="match status" value="1"/>
</dbReference>
<dbReference type="InterPro" id="IPR042235">
    <property type="entry name" value="ZP-C_dom"/>
</dbReference>
<evidence type="ECO:0000256" key="10">
    <source>
        <dbReference type="SAM" id="Phobius"/>
    </source>
</evidence>
<comment type="subcellular location">
    <subcellularLocation>
        <location evidence="1">Cell membrane</location>
        <topology evidence="1">Single-pass type I membrane protein</topology>
    </subcellularLocation>
</comment>
<dbReference type="InterPro" id="IPR001507">
    <property type="entry name" value="ZP_dom"/>
</dbReference>
<feature type="compositionally biased region" description="Polar residues" evidence="9">
    <location>
        <begin position="628"/>
        <end position="637"/>
    </location>
</feature>
<feature type="domain" description="ZP" evidence="12">
    <location>
        <begin position="544"/>
        <end position="826"/>
    </location>
</feature>
<evidence type="ECO:0000256" key="8">
    <source>
        <dbReference type="ARBA" id="ARBA00023180"/>
    </source>
</evidence>
<dbReference type="Gene3D" id="2.60.40.3210">
    <property type="entry name" value="Zona pellucida, ZP-N domain"/>
    <property type="match status" value="1"/>
</dbReference>
<evidence type="ECO:0000256" key="3">
    <source>
        <dbReference type="ARBA" id="ARBA00022692"/>
    </source>
</evidence>
<evidence type="ECO:0000256" key="6">
    <source>
        <dbReference type="ARBA" id="ARBA00023136"/>
    </source>
</evidence>
<evidence type="ECO:0000256" key="2">
    <source>
        <dbReference type="ARBA" id="ARBA00022475"/>
    </source>
</evidence>
<sequence length="954" mass="105774">MLTFKALLLLIETLTVGALTVPPPLSTVTLNIKNDNVQKLCNLKIAKEMPYLKSWKEVALQTQGCTVPYYGPRGHGQFPEEVHIVHIMDVGRLMETLPIGLVPITVQLDNASCGNKTLSFSPQAPSEYHSQMNSNYSKSLLDYEEESRNKRKSIPMILKLQNMDLNPKPIVSSAKQSSSRVIENPIMFTQRRPLILLLTSDQPVIWQIRSGFCWLRDQWTNIQAVVERDSSVDSDITVQVIPKTWVKKINRKNIQRFARRTYHGVASFTQIRAANYIRISTGPYGSVDTDKSLQLTLRDQNKLNFCDFSSREESAAVMASLSIPLLAEYCVLGEEKAKNERNILIIDIEPAQTSAAKTQKEENKSSISNNNSLVRVYLSEKQSGIFGSQGNNGIMEELNFTIILRSSHNLQWIFSSRVQQNGLQVVLDEGDTIHYMDNSGRVLNTMFLPLPQSRSELLQKVLSEFATTIHYFKTNQATGVSITIGNFQQRTDQPRDELRPFLSKSGLQLPSGHFLQQSAIAGDLDDGGNEKNILRILDSEMVLVCGKTLFEIILPAPILMHLGVQTLHLKDRLCQSQSNGTHFILKSPLTSCGSDTHTSGKTSVVSNSVYVDVFSLSGNGRTGPPSREPSNPELTQTGIPIACGLKPALDDNDAADARSIFVSRGAVTSEEEDDSLASSSQSSASSSIYQLELYHLDAVSGTLTPIKYRDIIDLKRRIYVQAWMDDAPSAQAVIESCWISSLPHSAVWLPNQKKVLLRGMCPVEIGVRMEKQVSQNKAFGFSFQIMEEFLHMGQELYMHCQVGVCLSHLKHIKEKPVLCVDPLSHCQHLNSLLPSSALLSTAHQLLTRGPIVVQSGQQTFIPDVPPEMKCTNVSISPYSITISMDMTVLIALCSFVIGIGLTATLWYIHNKTEPARRSYHGREHSLGSQTAVLGSSLSPHSACSSTNSQSIITS</sequence>
<gene>
    <name evidence="13" type="ORF">ONE63_000222</name>
</gene>
<evidence type="ECO:0000259" key="12">
    <source>
        <dbReference type="PROSITE" id="PS51034"/>
    </source>
</evidence>
<feature type="chain" id="PRO_5044023685" description="ZP domain-containing protein" evidence="11">
    <location>
        <begin position="19"/>
        <end position="954"/>
    </location>
</feature>
<protein>
    <recommendedName>
        <fullName evidence="12">ZP domain-containing protein</fullName>
    </recommendedName>
</protein>
<name>A0AAV7Y1N2_9NEOP</name>
<proteinExistence type="predicted"/>
<dbReference type="PANTHER" id="PTHR14002:SF45">
    <property type="entry name" value="ZP DOMAIN-CONTAINING PROTEIN"/>
    <property type="match status" value="1"/>
</dbReference>
<evidence type="ECO:0000256" key="7">
    <source>
        <dbReference type="ARBA" id="ARBA00023157"/>
    </source>
</evidence>
<dbReference type="PANTHER" id="PTHR14002">
    <property type="entry name" value="ENDOGLIN/TGF-BETA RECEPTOR TYPE III"/>
    <property type="match status" value="1"/>
</dbReference>
<keyword evidence="7" id="KW-1015">Disulfide bond</keyword>
<dbReference type="InterPro" id="IPR055355">
    <property type="entry name" value="ZP-C"/>
</dbReference>
<evidence type="ECO:0000313" key="14">
    <source>
        <dbReference type="Proteomes" id="UP001075354"/>
    </source>
</evidence>
<keyword evidence="4 11" id="KW-0732">Signal</keyword>
<evidence type="ECO:0000256" key="4">
    <source>
        <dbReference type="ARBA" id="ARBA00022729"/>
    </source>
</evidence>
<comment type="caution">
    <text evidence="13">The sequence shown here is derived from an EMBL/GenBank/DDBJ whole genome shotgun (WGS) entry which is preliminary data.</text>
</comment>
<keyword evidence="6 10" id="KW-0472">Membrane</keyword>
<keyword evidence="2" id="KW-1003">Cell membrane</keyword>
<dbReference type="EMBL" id="JAPTSV010000001">
    <property type="protein sequence ID" value="KAJ1531549.1"/>
    <property type="molecule type" value="Genomic_DNA"/>
</dbReference>
<evidence type="ECO:0000256" key="1">
    <source>
        <dbReference type="ARBA" id="ARBA00004251"/>
    </source>
</evidence>
<keyword evidence="5 10" id="KW-1133">Transmembrane helix</keyword>
<accession>A0AAV7Y1N2</accession>
<evidence type="ECO:0000256" key="11">
    <source>
        <dbReference type="SAM" id="SignalP"/>
    </source>
</evidence>
<dbReference type="Gene3D" id="2.60.40.4100">
    <property type="entry name" value="Zona pellucida, ZP-C domain"/>
    <property type="match status" value="1"/>
</dbReference>
<evidence type="ECO:0000256" key="5">
    <source>
        <dbReference type="ARBA" id="ARBA00022989"/>
    </source>
</evidence>
<keyword evidence="14" id="KW-1185">Reference proteome</keyword>
<dbReference type="AlphaFoldDB" id="A0AAV7Y1N2"/>
<dbReference type="PROSITE" id="PS51034">
    <property type="entry name" value="ZP_2"/>
    <property type="match status" value="1"/>
</dbReference>
<keyword evidence="8" id="KW-0325">Glycoprotein</keyword>
<evidence type="ECO:0000313" key="13">
    <source>
        <dbReference type="EMBL" id="KAJ1531549.1"/>
    </source>
</evidence>
<keyword evidence="3 10" id="KW-0812">Transmembrane</keyword>
<dbReference type="Proteomes" id="UP001075354">
    <property type="component" value="Chromosome 1"/>
</dbReference>
<evidence type="ECO:0000256" key="9">
    <source>
        <dbReference type="SAM" id="MobiDB-lite"/>
    </source>
</evidence>
<organism evidence="13 14">
    <name type="scientific">Megalurothrips usitatus</name>
    <name type="common">bean blossom thrips</name>
    <dbReference type="NCBI Taxonomy" id="439358"/>
    <lineage>
        <taxon>Eukaryota</taxon>
        <taxon>Metazoa</taxon>
        <taxon>Ecdysozoa</taxon>
        <taxon>Arthropoda</taxon>
        <taxon>Hexapoda</taxon>
        <taxon>Insecta</taxon>
        <taxon>Pterygota</taxon>
        <taxon>Neoptera</taxon>
        <taxon>Paraneoptera</taxon>
        <taxon>Thysanoptera</taxon>
        <taxon>Terebrantia</taxon>
        <taxon>Thripoidea</taxon>
        <taxon>Thripidae</taxon>
        <taxon>Megalurothrips</taxon>
    </lineage>
</organism>
<dbReference type="Pfam" id="PF00100">
    <property type="entry name" value="Zona_pellucida"/>
    <property type="match status" value="1"/>
</dbReference>
<feature type="transmembrane region" description="Helical" evidence="10">
    <location>
        <begin position="886"/>
        <end position="908"/>
    </location>
</feature>
<feature type="signal peptide" evidence="11">
    <location>
        <begin position="1"/>
        <end position="18"/>
    </location>
</feature>
<feature type="region of interest" description="Disordered" evidence="9">
    <location>
        <begin position="617"/>
        <end position="637"/>
    </location>
</feature>
<dbReference type="InterPro" id="IPR058899">
    <property type="entry name" value="TGFBR3/Endoglin-like_N"/>
</dbReference>
<reference evidence="13" key="1">
    <citation type="submission" date="2022-12" db="EMBL/GenBank/DDBJ databases">
        <title>Chromosome-level genome assembly of the bean flower thrips Megalurothrips usitatus.</title>
        <authorList>
            <person name="Ma L."/>
            <person name="Liu Q."/>
            <person name="Li H."/>
            <person name="Cai W."/>
        </authorList>
    </citation>
    <scope>NUCLEOTIDE SEQUENCE</scope>
    <source>
        <strain evidence="13">Cailab_2022a</strain>
    </source>
</reference>